<feature type="transmembrane region" description="Helical" evidence="1">
    <location>
        <begin position="230"/>
        <end position="250"/>
    </location>
</feature>
<reference evidence="2" key="1">
    <citation type="submission" date="2020-05" db="EMBL/GenBank/DDBJ databases">
        <authorList>
            <person name="Chiriac C."/>
            <person name="Salcher M."/>
            <person name="Ghai R."/>
            <person name="Kavagutti S V."/>
        </authorList>
    </citation>
    <scope>NUCLEOTIDE SEQUENCE</scope>
</reference>
<protein>
    <submittedName>
        <fullName evidence="2">Unannotated protein</fullName>
    </submittedName>
</protein>
<evidence type="ECO:0000313" key="2">
    <source>
        <dbReference type="EMBL" id="CAB4642294.1"/>
    </source>
</evidence>
<dbReference type="PROSITE" id="PS51257">
    <property type="entry name" value="PROKAR_LIPOPROTEIN"/>
    <property type="match status" value="1"/>
</dbReference>
<name>A0A6J6K1B1_9ZZZZ</name>
<keyword evidence="1" id="KW-0812">Transmembrane</keyword>
<evidence type="ECO:0000256" key="1">
    <source>
        <dbReference type="SAM" id="Phobius"/>
    </source>
</evidence>
<gene>
    <name evidence="2" type="ORF">UFOPK2086_01102</name>
</gene>
<dbReference type="EMBL" id="CAEZVQ010000175">
    <property type="protein sequence ID" value="CAB4642294.1"/>
    <property type="molecule type" value="Genomic_DNA"/>
</dbReference>
<proteinExistence type="predicted"/>
<organism evidence="2">
    <name type="scientific">freshwater metagenome</name>
    <dbReference type="NCBI Taxonomy" id="449393"/>
    <lineage>
        <taxon>unclassified sequences</taxon>
        <taxon>metagenomes</taxon>
        <taxon>ecological metagenomes</taxon>
    </lineage>
</organism>
<keyword evidence="1" id="KW-0472">Membrane</keyword>
<sequence>MTFLKGRFARLGVVACAALLLTSCRVDQSVSLTVEPNGSGEVTVVITANKDIVAKAPNLAADLRTDDLVEAGWEVTKPVKTKTGGLTVTLVRPFRNPAEANIALSQVNGPKGPLHEMVVTRSGKDTNSQWSLAGRLEVSGGLEAFIDDAGLELVGAAPYLANVQEAGLDLGDAVGITFTAALPGTIDQSTGVKGEGLVSWAVPMDGSKIDIATTTTNVDVVSSISRVGKVLLLGLLVLWIAATLVLLLLVGNARQRRSRPPTRL</sequence>
<keyword evidence="1" id="KW-1133">Transmembrane helix</keyword>
<accession>A0A6J6K1B1</accession>
<dbReference type="AlphaFoldDB" id="A0A6J6K1B1"/>